<dbReference type="Gene3D" id="1.10.260.40">
    <property type="entry name" value="lambda repressor-like DNA-binding domains"/>
    <property type="match status" value="1"/>
</dbReference>
<dbReference type="RefSeq" id="WP_130135817.1">
    <property type="nucleotide sequence ID" value="NZ_RQTE01000360.1"/>
</dbReference>
<dbReference type="SMART" id="SM00530">
    <property type="entry name" value="HTH_XRE"/>
    <property type="match status" value="1"/>
</dbReference>
<dbReference type="EMBL" id="RQTE01000360">
    <property type="protein sequence ID" value="RZI00026.1"/>
    <property type="molecule type" value="Genomic_DNA"/>
</dbReference>
<reference evidence="2 3" key="1">
    <citation type="submission" date="2018-11" db="EMBL/GenBank/DDBJ databases">
        <title>Genomic profiling of Staphylococcus species from a Poultry farm system in KwaZulu-Natal, South Africa.</title>
        <authorList>
            <person name="Amoako D.G."/>
            <person name="Somboro A.M."/>
            <person name="Abia A.L.K."/>
            <person name="Bester L.A."/>
            <person name="Essack S.Y."/>
        </authorList>
    </citation>
    <scope>NUCLEOTIDE SEQUENCE [LARGE SCALE GENOMIC DNA]</scope>
    <source>
        <strain evidence="2 3">SA11</strain>
    </source>
</reference>
<organism evidence="2 3">
    <name type="scientific">Staphylococcus condimenti</name>
    <dbReference type="NCBI Taxonomy" id="70255"/>
    <lineage>
        <taxon>Bacteria</taxon>
        <taxon>Bacillati</taxon>
        <taxon>Bacillota</taxon>
        <taxon>Bacilli</taxon>
        <taxon>Bacillales</taxon>
        <taxon>Staphylococcaceae</taxon>
        <taxon>Staphylococcus</taxon>
    </lineage>
</organism>
<dbReference type="SUPFAM" id="SSF47413">
    <property type="entry name" value="lambda repressor-like DNA-binding domains"/>
    <property type="match status" value="1"/>
</dbReference>
<dbReference type="GO" id="GO:0003677">
    <property type="term" value="F:DNA binding"/>
    <property type="evidence" value="ECO:0007669"/>
    <property type="project" value="InterPro"/>
</dbReference>
<dbReference type="AlphaFoldDB" id="A0A4Q7CLI8"/>
<dbReference type="Pfam" id="PF01381">
    <property type="entry name" value="HTH_3"/>
    <property type="match status" value="1"/>
</dbReference>
<dbReference type="InterPro" id="IPR001387">
    <property type="entry name" value="Cro/C1-type_HTH"/>
</dbReference>
<evidence type="ECO:0000313" key="2">
    <source>
        <dbReference type="EMBL" id="RZI00026.1"/>
    </source>
</evidence>
<protein>
    <submittedName>
        <fullName evidence="2">Helix-turn-helix domain-containing protein</fullName>
    </submittedName>
</protein>
<dbReference type="InterPro" id="IPR010982">
    <property type="entry name" value="Lambda_DNA-bd_dom_sf"/>
</dbReference>
<dbReference type="PROSITE" id="PS50943">
    <property type="entry name" value="HTH_CROC1"/>
    <property type="match status" value="1"/>
</dbReference>
<evidence type="ECO:0000259" key="1">
    <source>
        <dbReference type="PROSITE" id="PS50943"/>
    </source>
</evidence>
<comment type="caution">
    <text evidence="2">The sequence shown here is derived from an EMBL/GenBank/DDBJ whole genome shotgun (WGS) entry which is preliminary data.</text>
</comment>
<name>A0A4Q7CLI8_9STAP</name>
<gene>
    <name evidence="2" type="ORF">EIG99_12680</name>
</gene>
<feature type="domain" description="HTH cro/C1-type" evidence="1">
    <location>
        <begin position="38"/>
        <end position="72"/>
    </location>
</feature>
<proteinExistence type="predicted"/>
<dbReference type="Proteomes" id="UP000293854">
    <property type="component" value="Unassembled WGS sequence"/>
</dbReference>
<dbReference type="CDD" id="cd00093">
    <property type="entry name" value="HTH_XRE"/>
    <property type="match status" value="1"/>
</dbReference>
<accession>A0A4Q7CLI8</accession>
<evidence type="ECO:0000313" key="3">
    <source>
        <dbReference type="Proteomes" id="UP000293854"/>
    </source>
</evidence>
<sequence length="124" mass="14487">MKTTFDTRLKSAMKDNNFKQIDVIEKAKKLYNETGVKVTKTDLSQYVNGKTEPGNKKLYVLAKVLNVSEAWLLGYDVPRDRTTDEERTKHNNFETIAAHLDGDLTEEEWEEVIQYANYIRNKRK</sequence>